<dbReference type="InterPro" id="IPR023765">
    <property type="entry name" value="SBP_5_CS"/>
</dbReference>
<dbReference type="GO" id="GO:0042597">
    <property type="term" value="C:periplasmic space"/>
    <property type="evidence" value="ECO:0007669"/>
    <property type="project" value="UniProtKB-ARBA"/>
</dbReference>
<dbReference type="AlphaFoldDB" id="A0A2U1ZRQ0"/>
<dbReference type="SUPFAM" id="SSF53850">
    <property type="entry name" value="Periplasmic binding protein-like II"/>
    <property type="match status" value="1"/>
</dbReference>
<evidence type="ECO:0000256" key="4">
    <source>
        <dbReference type="ARBA" id="ARBA00022729"/>
    </source>
</evidence>
<organism evidence="8 9">
    <name type="scientific">Serinibacter arcticus</name>
    <dbReference type="NCBI Taxonomy" id="1655435"/>
    <lineage>
        <taxon>Bacteria</taxon>
        <taxon>Bacillati</taxon>
        <taxon>Actinomycetota</taxon>
        <taxon>Actinomycetes</taxon>
        <taxon>Micrococcales</taxon>
        <taxon>Beutenbergiaceae</taxon>
        <taxon>Serinibacter</taxon>
    </lineage>
</organism>
<dbReference type="OrthoDB" id="9796817at2"/>
<dbReference type="PANTHER" id="PTHR30290">
    <property type="entry name" value="PERIPLASMIC BINDING COMPONENT OF ABC TRANSPORTER"/>
    <property type="match status" value="1"/>
</dbReference>
<dbReference type="Proteomes" id="UP000245166">
    <property type="component" value="Unassembled WGS sequence"/>
</dbReference>
<dbReference type="GO" id="GO:1904680">
    <property type="term" value="F:peptide transmembrane transporter activity"/>
    <property type="evidence" value="ECO:0007669"/>
    <property type="project" value="TreeGrafter"/>
</dbReference>
<evidence type="ECO:0000256" key="1">
    <source>
        <dbReference type="ARBA" id="ARBA00004193"/>
    </source>
</evidence>
<feature type="chain" id="PRO_5038742124" evidence="6">
    <location>
        <begin position="20"/>
        <end position="560"/>
    </location>
</feature>
<evidence type="ECO:0000256" key="3">
    <source>
        <dbReference type="ARBA" id="ARBA00022448"/>
    </source>
</evidence>
<evidence type="ECO:0000313" key="8">
    <source>
        <dbReference type="EMBL" id="PWD49623.1"/>
    </source>
</evidence>
<dbReference type="InterPro" id="IPR039424">
    <property type="entry name" value="SBP_5"/>
</dbReference>
<keyword evidence="9" id="KW-1185">Reference proteome</keyword>
<dbReference type="Pfam" id="PF00496">
    <property type="entry name" value="SBP_bac_5"/>
    <property type="match status" value="1"/>
</dbReference>
<dbReference type="Gene3D" id="3.90.76.10">
    <property type="entry name" value="Dipeptide-binding Protein, Domain 1"/>
    <property type="match status" value="1"/>
</dbReference>
<feature type="region of interest" description="Disordered" evidence="5">
    <location>
        <begin position="25"/>
        <end position="58"/>
    </location>
</feature>
<name>A0A2U1ZRQ0_9MICO</name>
<dbReference type="RefSeq" id="WP_109228006.1">
    <property type="nucleotide sequence ID" value="NZ_PYHR01000002.1"/>
</dbReference>
<protein>
    <submittedName>
        <fullName evidence="8">ABC transporter substrate-binding protein</fullName>
    </submittedName>
</protein>
<dbReference type="CDD" id="cd08493">
    <property type="entry name" value="PBP2_DppA_like"/>
    <property type="match status" value="1"/>
</dbReference>
<comment type="subcellular location">
    <subcellularLocation>
        <location evidence="1">Cell membrane</location>
        <topology evidence="1">Lipid-anchor</topology>
    </subcellularLocation>
</comment>
<feature type="compositionally biased region" description="Low complexity" evidence="5">
    <location>
        <begin position="31"/>
        <end position="44"/>
    </location>
</feature>
<evidence type="ECO:0000256" key="6">
    <source>
        <dbReference type="SAM" id="SignalP"/>
    </source>
</evidence>
<dbReference type="Gene3D" id="3.40.190.10">
    <property type="entry name" value="Periplasmic binding protein-like II"/>
    <property type="match status" value="1"/>
</dbReference>
<feature type="domain" description="Solute-binding protein family 5" evidence="7">
    <location>
        <begin position="97"/>
        <end position="482"/>
    </location>
</feature>
<dbReference type="PROSITE" id="PS01040">
    <property type="entry name" value="SBP_BACTERIAL_5"/>
    <property type="match status" value="1"/>
</dbReference>
<dbReference type="InterPro" id="IPR030678">
    <property type="entry name" value="Peptide/Ni-bd"/>
</dbReference>
<feature type="signal peptide" evidence="6">
    <location>
        <begin position="1"/>
        <end position="19"/>
    </location>
</feature>
<accession>A0A2U1ZRQ0</accession>
<evidence type="ECO:0000313" key="9">
    <source>
        <dbReference type="Proteomes" id="UP000245166"/>
    </source>
</evidence>
<reference evidence="8 9" key="1">
    <citation type="submission" date="2018-03" db="EMBL/GenBank/DDBJ databases">
        <title>Genome assembly of novel Miniimonas species PCH200.</title>
        <authorList>
            <person name="Thakur V."/>
            <person name="Kumar V."/>
            <person name="Singh D."/>
        </authorList>
    </citation>
    <scope>NUCLEOTIDE SEQUENCE [LARGE SCALE GENOMIC DNA]</scope>
    <source>
        <strain evidence="8 9">PCH200</strain>
    </source>
</reference>
<dbReference type="PIRSF" id="PIRSF002741">
    <property type="entry name" value="MppA"/>
    <property type="match status" value="1"/>
</dbReference>
<comment type="similarity">
    <text evidence="2">Belongs to the bacterial solute-binding protein 5 family.</text>
</comment>
<comment type="caution">
    <text evidence="8">The sequence shown here is derived from an EMBL/GenBank/DDBJ whole genome shotgun (WGS) entry which is preliminary data.</text>
</comment>
<dbReference type="Gene3D" id="3.10.105.10">
    <property type="entry name" value="Dipeptide-binding Protein, Domain 3"/>
    <property type="match status" value="1"/>
</dbReference>
<proteinExistence type="inferred from homology"/>
<dbReference type="EMBL" id="PYHR01000002">
    <property type="protein sequence ID" value="PWD49623.1"/>
    <property type="molecule type" value="Genomic_DNA"/>
</dbReference>
<dbReference type="InterPro" id="IPR000914">
    <property type="entry name" value="SBP_5_dom"/>
</dbReference>
<gene>
    <name evidence="8" type="ORF">C8046_01750</name>
</gene>
<dbReference type="PANTHER" id="PTHR30290:SF9">
    <property type="entry name" value="OLIGOPEPTIDE-BINDING PROTEIN APPA"/>
    <property type="match status" value="1"/>
</dbReference>
<keyword evidence="4 6" id="KW-0732">Signal</keyword>
<evidence type="ECO:0000256" key="2">
    <source>
        <dbReference type="ARBA" id="ARBA00005695"/>
    </source>
</evidence>
<keyword evidence="3" id="KW-0813">Transport</keyword>
<evidence type="ECO:0000256" key="5">
    <source>
        <dbReference type="SAM" id="MobiDB-lite"/>
    </source>
</evidence>
<evidence type="ECO:0000259" key="7">
    <source>
        <dbReference type="Pfam" id="PF00496"/>
    </source>
</evidence>
<dbReference type="GO" id="GO:0015833">
    <property type="term" value="P:peptide transport"/>
    <property type="evidence" value="ECO:0007669"/>
    <property type="project" value="TreeGrafter"/>
</dbReference>
<sequence>MRKLHIAVVGLAASSLVLAGCASDRGDDGATTEPAESGSSSTATEGGGSDGPSTFTFASSSDPASLDPAFASDGESFRVARQIFEGLVGVEPGTADPAPLLAESWDVSEDGLEYTFQLKEGVSFHDGTPFDGEAVCFNFDRWDGFTGIAASESMSYYWGKVNGGYEGAGKYASCEAPDDATAVVTLSSPLPELVAALSLPAFSMQSPTALQEYGADDVGGSEDAPTLPEYATGHPTGTGPFTFTSWSPGENVTLGANPDYWGEQGQITTVIFPVISDATARRQALEAGDIDGYDLVGPADVVALEDAGYTIENRDPFNVLYLGMNQAIPELADIRVRQAIAHAIDKDSLVAATLPEGTLVATNFVPPSVRGHSDDVPTYDFDQDEARSLLAEAGVSDLTLNFTYPTNVSRPYMPTPEQVFERIAADLEEVGITVEATPLPWSPDYLDRIQGGADHGLHLLGWTGDYNDTYNFIGVFFGAQSNEWGFDDPALFESLSTARVATDEAEQTALYEEANVEIMTSLPGIPIAHPVPSLAFRPGVENYPASPVQDEVYNVITLTD</sequence>
<dbReference type="PROSITE" id="PS51257">
    <property type="entry name" value="PROKAR_LIPOPROTEIN"/>
    <property type="match status" value="1"/>
</dbReference>
<dbReference type="GO" id="GO:0043190">
    <property type="term" value="C:ATP-binding cassette (ABC) transporter complex"/>
    <property type="evidence" value="ECO:0007669"/>
    <property type="project" value="InterPro"/>
</dbReference>